<dbReference type="PANTHER" id="PTHR30008">
    <property type="entry name" value="EXODEOXYRIBONUCLEASE 7 LARGE SUBUNIT"/>
    <property type="match status" value="1"/>
</dbReference>
<evidence type="ECO:0000313" key="10">
    <source>
        <dbReference type="Proteomes" id="UP001596353"/>
    </source>
</evidence>
<evidence type="ECO:0000256" key="3">
    <source>
        <dbReference type="ARBA" id="ARBA00022801"/>
    </source>
</evidence>
<dbReference type="InterPro" id="IPR003753">
    <property type="entry name" value="Exonuc_VII_L"/>
</dbReference>
<comment type="similarity">
    <text evidence="5">Belongs to the XseA family.</text>
</comment>
<feature type="region of interest" description="Disordered" evidence="6">
    <location>
        <begin position="524"/>
        <end position="570"/>
    </location>
</feature>
<dbReference type="Pfam" id="PF02601">
    <property type="entry name" value="Exonuc_VII_L"/>
    <property type="match status" value="1"/>
</dbReference>
<dbReference type="EC" id="3.1.11.6" evidence="5"/>
<feature type="domain" description="Exonuclease VII large subunit C-terminal" evidence="7">
    <location>
        <begin position="132"/>
        <end position="399"/>
    </location>
</feature>
<evidence type="ECO:0000259" key="8">
    <source>
        <dbReference type="Pfam" id="PF13742"/>
    </source>
</evidence>
<evidence type="ECO:0000256" key="4">
    <source>
        <dbReference type="ARBA" id="ARBA00022839"/>
    </source>
</evidence>
<dbReference type="InterPro" id="IPR025824">
    <property type="entry name" value="OB-fold_nuc-bd_dom"/>
</dbReference>
<keyword evidence="10" id="KW-1185">Reference proteome</keyword>
<evidence type="ECO:0000256" key="5">
    <source>
        <dbReference type="HAMAP-Rule" id="MF_00378"/>
    </source>
</evidence>
<dbReference type="NCBIfam" id="TIGR00237">
    <property type="entry name" value="xseA"/>
    <property type="match status" value="1"/>
</dbReference>
<dbReference type="EMBL" id="JBHSWG010000001">
    <property type="protein sequence ID" value="MFC6759372.1"/>
    <property type="molecule type" value="Genomic_DNA"/>
</dbReference>
<sequence>MDLIDDPREGQNSPEFSVTELSGAIKRVIEGEFGHVRIRGEVGRVSRPRSGHIYLDLKDDKSVISGVIWKGVSARLDTQPEEGMEVVATGRITTFGGQSKYQIVIEDIKPAGMGALMALLEKRKKALAAEGLFEASRKRTLPYLPDVIGVVTSPSGAVIRDILHRLRDRFPRKVLIWPVAVQGAKCAPEVARAIEGFNALTPGGALPRPDLLIVARGGGSVEDLWGFNEEIVARAAAASQIPLISAVGHETDTTLIDYVSDRRAPTPTAAAELAVPVRHELAAWLDSQEARMRVLLSQGLSRRDQRLRDMARALPRAETLLDGPRQRLDRAGEKLEPALIAGVQRRRVRLADVSGSLRPATLRQRLAQDRRRLGEIAARLAPALARGVAARRDRFESRARGFRPAALAQDRARKADAFAALVARLSDAGQRQTRGWRQRIDALDRLRETLSYKATLARGYAVVRGDGAVVTGKAAAGKATSLEIEFADGRITVGQRQTRAAQGGQTARTRLAVLRRWFRRRPLAPGIQRDPCPDHPRKSGSGSRRCAAPPPARLRSAPPPSIAGRGCFRR</sequence>
<name>A0ABW2B297_9RHOB</name>
<reference evidence="10" key="1">
    <citation type="journal article" date="2019" name="Int. J. Syst. Evol. Microbiol.">
        <title>The Global Catalogue of Microorganisms (GCM) 10K type strain sequencing project: providing services to taxonomists for standard genome sequencing and annotation.</title>
        <authorList>
            <consortium name="The Broad Institute Genomics Platform"/>
            <consortium name="The Broad Institute Genome Sequencing Center for Infectious Disease"/>
            <person name="Wu L."/>
            <person name="Ma J."/>
        </authorList>
    </citation>
    <scope>NUCLEOTIDE SEQUENCE [LARGE SCALE GENOMIC DNA]</scope>
    <source>
        <strain evidence="10">CCUG 66188</strain>
    </source>
</reference>
<dbReference type="Pfam" id="PF13742">
    <property type="entry name" value="tRNA_anti_2"/>
    <property type="match status" value="1"/>
</dbReference>
<dbReference type="Proteomes" id="UP001596353">
    <property type="component" value="Unassembled WGS sequence"/>
</dbReference>
<comment type="catalytic activity">
    <reaction evidence="5">
        <text>Exonucleolytic cleavage in either 5'- to 3'- or 3'- to 5'-direction to yield nucleoside 5'-phosphates.</text>
        <dbReference type="EC" id="3.1.11.6"/>
    </reaction>
</comment>
<protein>
    <recommendedName>
        <fullName evidence="5">Exodeoxyribonuclease 7 large subunit</fullName>
        <ecNumber evidence="5">3.1.11.6</ecNumber>
    </recommendedName>
    <alternativeName>
        <fullName evidence="5">Exodeoxyribonuclease VII large subunit</fullName>
        <shortName evidence="5">Exonuclease VII large subunit</shortName>
    </alternativeName>
</protein>
<feature type="compositionally biased region" description="Pro residues" evidence="6">
    <location>
        <begin position="548"/>
        <end position="561"/>
    </location>
</feature>
<evidence type="ECO:0000259" key="7">
    <source>
        <dbReference type="Pfam" id="PF02601"/>
    </source>
</evidence>
<dbReference type="GO" id="GO:0008855">
    <property type="term" value="F:exodeoxyribonuclease VII activity"/>
    <property type="evidence" value="ECO:0007669"/>
    <property type="project" value="UniProtKB-EC"/>
</dbReference>
<feature type="domain" description="OB-fold nucleic acid binding" evidence="8">
    <location>
        <begin position="16"/>
        <end position="108"/>
    </location>
</feature>
<gene>
    <name evidence="5 9" type="primary">xseA</name>
    <name evidence="9" type="ORF">ACFQFQ_07490</name>
</gene>
<keyword evidence="1 5" id="KW-0963">Cytoplasm</keyword>
<comment type="subunit">
    <text evidence="5">Heterooligomer composed of large and small subunits.</text>
</comment>
<evidence type="ECO:0000256" key="6">
    <source>
        <dbReference type="SAM" id="MobiDB-lite"/>
    </source>
</evidence>
<keyword evidence="2 5" id="KW-0540">Nuclease</keyword>
<dbReference type="InterPro" id="IPR020579">
    <property type="entry name" value="Exonuc_VII_lsu_C"/>
</dbReference>
<dbReference type="CDD" id="cd04489">
    <property type="entry name" value="ExoVII_LU_OBF"/>
    <property type="match status" value="1"/>
</dbReference>
<keyword evidence="4 5" id="KW-0269">Exonuclease</keyword>
<comment type="caution">
    <text evidence="9">The sequence shown here is derived from an EMBL/GenBank/DDBJ whole genome shotgun (WGS) entry which is preliminary data.</text>
</comment>
<keyword evidence="3 5" id="KW-0378">Hydrolase</keyword>
<dbReference type="PANTHER" id="PTHR30008:SF0">
    <property type="entry name" value="EXODEOXYRIBONUCLEASE 7 LARGE SUBUNIT"/>
    <property type="match status" value="1"/>
</dbReference>
<proteinExistence type="inferred from homology"/>
<comment type="function">
    <text evidence="5">Bidirectionally degrades single-stranded DNA into large acid-insoluble oligonucleotides, which are then degraded further into small acid-soluble oligonucleotides.</text>
</comment>
<comment type="subcellular location">
    <subcellularLocation>
        <location evidence="5">Cytoplasm</location>
    </subcellularLocation>
</comment>
<evidence type="ECO:0000313" key="9">
    <source>
        <dbReference type="EMBL" id="MFC6759372.1"/>
    </source>
</evidence>
<dbReference type="HAMAP" id="MF_00378">
    <property type="entry name" value="Exonuc_7_L"/>
    <property type="match status" value="1"/>
</dbReference>
<accession>A0ABW2B297</accession>
<organism evidence="9 10">
    <name type="scientific">Sulfitobacter porphyrae</name>
    <dbReference type="NCBI Taxonomy" id="1246864"/>
    <lineage>
        <taxon>Bacteria</taxon>
        <taxon>Pseudomonadati</taxon>
        <taxon>Pseudomonadota</taxon>
        <taxon>Alphaproteobacteria</taxon>
        <taxon>Rhodobacterales</taxon>
        <taxon>Roseobacteraceae</taxon>
        <taxon>Sulfitobacter</taxon>
    </lineage>
</organism>
<evidence type="ECO:0000256" key="2">
    <source>
        <dbReference type="ARBA" id="ARBA00022722"/>
    </source>
</evidence>
<evidence type="ECO:0000256" key="1">
    <source>
        <dbReference type="ARBA" id="ARBA00022490"/>
    </source>
</evidence>